<dbReference type="PROSITE" id="PS51257">
    <property type="entry name" value="PROKAR_LIPOPROTEIN"/>
    <property type="match status" value="1"/>
</dbReference>
<evidence type="ECO:0000313" key="1">
    <source>
        <dbReference type="EMBL" id="SLM09865.1"/>
    </source>
</evidence>
<evidence type="ECO:0008006" key="2">
    <source>
        <dbReference type="Google" id="ProtNLM"/>
    </source>
</evidence>
<accession>A0A3P3XF61</accession>
<dbReference type="AlphaFoldDB" id="A0A3P3XF61"/>
<proteinExistence type="predicted"/>
<protein>
    <recommendedName>
        <fullName evidence="2">Lipoprotein</fullName>
    </recommendedName>
</protein>
<name>A0A3P3XF61_9SPIR</name>
<dbReference type="EMBL" id="FWDM01000002">
    <property type="protein sequence ID" value="SLM09865.1"/>
    <property type="molecule type" value="Genomic_DNA"/>
</dbReference>
<gene>
    <name evidence="1" type="ORF">SPIROBIBN47_100095</name>
</gene>
<reference evidence="1" key="1">
    <citation type="submission" date="2017-02" db="EMBL/GenBank/DDBJ databases">
        <authorList>
            <person name="Regsiter A."/>
            <person name="William W."/>
        </authorList>
    </citation>
    <scope>NUCLEOTIDE SEQUENCE</scope>
    <source>
        <strain evidence="1">Bib</strain>
    </source>
</reference>
<sequence>MSRIPGVAKAFLFAAVISIMLASCIGIEAATKMDAKGSGTLSMEYQISNEFAQIGALETTPSLPLPLSREDIEKSLQRIEGVHLKSYSQNSRANNIIISFTLLFDSPSHLAYYLDPAGKFVQYSQEDGISHLKLTLGDAIQPLDKQMKDALYEKVKPYNFKFTFEASQAAPEISMQNADFFKTATSGKKVTLESSMADLLTSVEPPRIDISWR</sequence>
<organism evidence="1">
    <name type="scientific">uncultured spirochete</name>
    <dbReference type="NCBI Taxonomy" id="156406"/>
    <lineage>
        <taxon>Bacteria</taxon>
        <taxon>Pseudomonadati</taxon>
        <taxon>Spirochaetota</taxon>
        <taxon>Spirochaetia</taxon>
        <taxon>Spirochaetales</taxon>
        <taxon>environmental samples</taxon>
    </lineage>
</organism>